<evidence type="ECO:0000313" key="2">
    <source>
        <dbReference type="EMBL" id="DAZ96514.1"/>
    </source>
</evidence>
<dbReference type="EMBL" id="DAKRPA010000165">
    <property type="protein sequence ID" value="DAZ96514.1"/>
    <property type="molecule type" value="Genomic_DNA"/>
</dbReference>
<organism evidence="2 3">
    <name type="scientific">Lagenidium giganteum</name>
    <dbReference type="NCBI Taxonomy" id="4803"/>
    <lineage>
        <taxon>Eukaryota</taxon>
        <taxon>Sar</taxon>
        <taxon>Stramenopiles</taxon>
        <taxon>Oomycota</taxon>
        <taxon>Peronosporomycetes</taxon>
        <taxon>Pythiales</taxon>
        <taxon>Pythiaceae</taxon>
    </lineage>
</organism>
<evidence type="ECO:0000256" key="1">
    <source>
        <dbReference type="SAM" id="SignalP"/>
    </source>
</evidence>
<dbReference type="Proteomes" id="UP001146120">
    <property type="component" value="Unassembled WGS sequence"/>
</dbReference>
<gene>
    <name evidence="2" type="ORF">N0F65_008065</name>
</gene>
<comment type="caution">
    <text evidence="2">The sequence shown here is derived from an EMBL/GenBank/DDBJ whole genome shotgun (WGS) entry which is preliminary data.</text>
</comment>
<sequence>MFVQVLVYWCCHALLASSCVNAEVMESRAPPLLPRQFTADVHVISHLVDPTQVYPPSTRHMRVSYDYDRRVARADMINGFESNKTYIRRYDQKREYMVKFGKYPKCERAYLGEEMPLPEIPHVQTYVGIEKVRDIVCEHWVHAYANVRVHIFIDVQSRVPVRLTEENLIGESPTLLLTYDLHDVQLGTHPDAMFEAQEVATHQKCTRNVGGF</sequence>
<accession>A0AAV2YTF2</accession>
<name>A0AAV2YTF2_9STRA</name>
<reference evidence="2" key="1">
    <citation type="submission" date="2022-11" db="EMBL/GenBank/DDBJ databases">
        <authorList>
            <person name="Morgan W.R."/>
            <person name="Tartar A."/>
        </authorList>
    </citation>
    <scope>NUCLEOTIDE SEQUENCE</scope>
    <source>
        <strain evidence="2">ARSEF 373</strain>
    </source>
</reference>
<feature type="chain" id="PRO_5043886998" evidence="1">
    <location>
        <begin position="23"/>
        <end position="212"/>
    </location>
</feature>
<protein>
    <submittedName>
        <fullName evidence="2">Uncharacterized protein</fullName>
    </submittedName>
</protein>
<reference evidence="2" key="2">
    <citation type="journal article" date="2023" name="Microbiol Resour">
        <title>Decontamination and Annotation of the Draft Genome Sequence of the Oomycete Lagenidium giganteum ARSEF 373.</title>
        <authorList>
            <person name="Morgan W.R."/>
            <person name="Tartar A."/>
        </authorList>
    </citation>
    <scope>NUCLEOTIDE SEQUENCE</scope>
    <source>
        <strain evidence="2">ARSEF 373</strain>
    </source>
</reference>
<keyword evidence="1" id="KW-0732">Signal</keyword>
<feature type="signal peptide" evidence="1">
    <location>
        <begin position="1"/>
        <end position="22"/>
    </location>
</feature>
<evidence type="ECO:0000313" key="3">
    <source>
        <dbReference type="Proteomes" id="UP001146120"/>
    </source>
</evidence>
<dbReference type="AlphaFoldDB" id="A0AAV2YTF2"/>
<feature type="non-terminal residue" evidence="2">
    <location>
        <position position="212"/>
    </location>
</feature>
<proteinExistence type="predicted"/>
<keyword evidence="3" id="KW-1185">Reference proteome</keyword>